<organism evidence="1 2">
    <name type="scientific">Ganoderma sinense ZZ0214-1</name>
    <dbReference type="NCBI Taxonomy" id="1077348"/>
    <lineage>
        <taxon>Eukaryota</taxon>
        <taxon>Fungi</taxon>
        <taxon>Dikarya</taxon>
        <taxon>Basidiomycota</taxon>
        <taxon>Agaricomycotina</taxon>
        <taxon>Agaricomycetes</taxon>
        <taxon>Polyporales</taxon>
        <taxon>Polyporaceae</taxon>
        <taxon>Ganoderma</taxon>
    </lineage>
</organism>
<proteinExistence type="predicted"/>
<dbReference type="Gene3D" id="2.80.10.50">
    <property type="match status" value="1"/>
</dbReference>
<keyword evidence="2" id="KW-1185">Reference proteome</keyword>
<dbReference type="InterPro" id="IPR031755">
    <property type="entry name" value="Inhibitor_I66"/>
</dbReference>
<dbReference type="Proteomes" id="UP000230002">
    <property type="component" value="Unassembled WGS sequence"/>
</dbReference>
<dbReference type="AlphaFoldDB" id="A0A2G8S807"/>
<evidence type="ECO:0000313" key="2">
    <source>
        <dbReference type="Proteomes" id="UP000230002"/>
    </source>
</evidence>
<dbReference type="STRING" id="1077348.A0A2G8S807"/>
<reference evidence="1 2" key="1">
    <citation type="journal article" date="2015" name="Sci. Rep.">
        <title>Chromosome-level genome map provides insights into diverse defense mechanisms in the medicinal fungus Ganoderma sinense.</title>
        <authorList>
            <person name="Zhu Y."/>
            <person name="Xu J."/>
            <person name="Sun C."/>
            <person name="Zhou S."/>
            <person name="Xu H."/>
            <person name="Nelson D.R."/>
            <person name="Qian J."/>
            <person name="Song J."/>
            <person name="Luo H."/>
            <person name="Xiang L."/>
            <person name="Li Y."/>
            <person name="Xu Z."/>
            <person name="Ji A."/>
            <person name="Wang L."/>
            <person name="Lu S."/>
            <person name="Hayward A."/>
            <person name="Sun W."/>
            <person name="Li X."/>
            <person name="Schwartz D.C."/>
            <person name="Wang Y."/>
            <person name="Chen S."/>
        </authorList>
    </citation>
    <scope>NUCLEOTIDE SEQUENCE [LARGE SCALE GENOMIC DNA]</scope>
    <source>
        <strain evidence="1 2">ZZ0214-1</strain>
    </source>
</reference>
<dbReference type="EMBL" id="AYKW01000017">
    <property type="protein sequence ID" value="PIL29909.1"/>
    <property type="molecule type" value="Genomic_DNA"/>
</dbReference>
<name>A0A2G8S807_9APHY</name>
<protein>
    <submittedName>
        <fullName evidence="1">Uncharacterized protein</fullName>
    </submittedName>
</protein>
<dbReference type="CDD" id="cd23428">
    <property type="entry name" value="beta-trefoil_Ricin_SPI"/>
    <property type="match status" value="1"/>
</dbReference>
<sequence>MSLESGRYYITSADGGFPVGRRLAEDRSLRPKGIYKLPMGTESVWEVEKLANGSYRMKNRGATVGRGHAGFLVAFLVDEEAENAPTEWNLRFDVARAKDGDVFAWHDELIDILCSSAYGSISERSGVLGWVLPESNDIEPYQQVHVGVLIVGPSEPPTFPPNEVFIFKRLDA</sequence>
<dbReference type="Pfam" id="PF16850">
    <property type="entry name" value="Inhibitor_I66"/>
    <property type="match status" value="2"/>
</dbReference>
<accession>A0A2G8S807</accession>
<dbReference type="OrthoDB" id="2744576at2759"/>
<evidence type="ECO:0000313" key="1">
    <source>
        <dbReference type="EMBL" id="PIL29909.1"/>
    </source>
</evidence>
<dbReference type="GO" id="GO:0004867">
    <property type="term" value="F:serine-type endopeptidase inhibitor activity"/>
    <property type="evidence" value="ECO:0007669"/>
    <property type="project" value="InterPro"/>
</dbReference>
<gene>
    <name evidence="1" type="ORF">GSI_07819</name>
</gene>
<comment type="caution">
    <text evidence="1">The sequence shown here is derived from an EMBL/GenBank/DDBJ whole genome shotgun (WGS) entry which is preliminary data.</text>
</comment>